<dbReference type="SUPFAM" id="SSF53335">
    <property type="entry name" value="S-adenosyl-L-methionine-dependent methyltransferases"/>
    <property type="match status" value="1"/>
</dbReference>
<evidence type="ECO:0008006" key="3">
    <source>
        <dbReference type="Google" id="ProtNLM"/>
    </source>
</evidence>
<dbReference type="CDD" id="cd02440">
    <property type="entry name" value="AdoMet_MTases"/>
    <property type="match status" value="1"/>
</dbReference>
<dbReference type="AlphaFoldDB" id="A0A1F8F445"/>
<dbReference type="NCBIfam" id="TIGR04371">
    <property type="entry name" value="methyltran_NanM"/>
    <property type="match status" value="1"/>
</dbReference>
<reference evidence="1 2" key="1">
    <citation type="journal article" date="2016" name="Nat. Commun.">
        <title>Thousands of microbial genomes shed light on interconnected biogeochemical processes in an aquifer system.</title>
        <authorList>
            <person name="Anantharaman K."/>
            <person name="Brown C.T."/>
            <person name="Hug L.A."/>
            <person name="Sharon I."/>
            <person name="Castelle C.J."/>
            <person name="Probst A.J."/>
            <person name="Thomas B.C."/>
            <person name="Singh A."/>
            <person name="Wilkins M.J."/>
            <person name="Karaoz U."/>
            <person name="Brodie E.L."/>
            <person name="Williams K.H."/>
            <person name="Hubbard S.S."/>
            <person name="Banfield J.F."/>
        </authorList>
    </citation>
    <scope>NUCLEOTIDE SEQUENCE [LARGE SCALE GENOMIC DNA]</scope>
</reference>
<gene>
    <name evidence="1" type="ORF">A3C61_03310</name>
</gene>
<evidence type="ECO:0000313" key="1">
    <source>
        <dbReference type="EMBL" id="OGN07914.1"/>
    </source>
</evidence>
<evidence type="ECO:0000313" key="2">
    <source>
        <dbReference type="Proteomes" id="UP000178908"/>
    </source>
</evidence>
<protein>
    <recommendedName>
        <fullName evidence="3">O-methyltransferase domain-containing protein</fullName>
    </recommendedName>
</protein>
<sequence>MNLNYKINYYKKNWPIFARLIPAPIRKIIWYIDEQIYYFQLKKEGSIYSWTKFKNDPRIPNNLRIMIEDYIKFVNSNPDNVSKPWIQLGLRHVEQLIYGGYDNFKQTLAFKYFTVRADRNQDILQFLIDNNDKNVVEAARIKSENIPPPTCFSSENGIKYNFTTLLLWKYALKIGLDKYLDRLSEPLEGNPLSILIGDKNITQDLINSTIEFSSIIEYPYFSKIKTIAEIGGGGGRDAFVFLKLAPQIRYVMIDIPPALYIQQQYLSSQFPNKKIFRYRHFDSFQEVEKEFNESDLIFLMSNQIEKLPPKTIDGCIAIDCLHEMSLMQINWYFEQVNRITKRFFYFKCWKDNKGHGEEDAGHLGENKYPISPEWKKIYSRQCRVQPKYFEALYDLGSLD</sequence>
<name>A0A1F8F445_9BACT</name>
<proteinExistence type="predicted"/>
<accession>A0A1F8F445</accession>
<dbReference type="InterPro" id="IPR030807">
    <property type="entry name" value="Methyltran_NanM"/>
</dbReference>
<dbReference type="EMBL" id="MGJO01000061">
    <property type="protein sequence ID" value="OGN07914.1"/>
    <property type="molecule type" value="Genomic_DNA"/>
</dbReference>
<dbReference type="InterPro" id="IPR029063">
    <property type="entry name" value="SAM-dependent_MTases_sf"/>
</dbReference>
<dbReference type="Gene3D" id="3.40.50.150">
    <property type="entry name" value="Vaccinia Virus protein VP39"/>
    <property type="match status" value="1"/>
</dbReference>
<comment type="caution">
    <text evidence="1">The sequence shown here is derived from an EMBL/GenBank/DDBJ whole genome shotgun (WGS) entry which is preliminary data.</text>
</comment>
<organism evidence="1 2">
    <name type="scientific">Candidatus Yanofskybacteria bacterium RIFCSPHIGHO2_02_FULL_39_10</name>
    <dbReference type="NCBI Taxonomy" id="1802674"/>
    <lineage>
        <taxon>Bacteria</taxon>
        <taxon>Candidatus Yanofskyibacteriota</taxon>
    </lineage>
</organism>
<dbReference type="Proteomes" id="UP000178908">
    <property type="component" value="Unassembled WGS sequence"/>
</dbReference>